<evidence type="ECO:0000313" key="3">
    <source>
        <dbReference type="Proteomes" id="UP000007842"/>
    </source>
</evidence>
<proteinExistence type="predicted"/>
<reference evidence="3" key="1">
    <citation type="submission" date="2011-12" db="EMBL/GenBank/DDBJ databases">
        <title>Complete genome sequence of Streptomyces cattleya strain DSM 46488.</title>
        <authorList>
            <person name="Ou H.-Y."/>
            <person name="Li P."/>
            <person name="Zhao C."/>
            <person name="O'Hagan D."/>
            <person name="Deng Z."/>
        </authorList>
    </citation>
    <scope>NUCLEOTIDE SEQUENCE [LARGE SCALE GENOMIC DNA]</scope>
    <source>
        <strain evidence="3">ATCC 35852 / DSM 46488 / JCM 4925 / NBRC 14057 / NRRL 8057</strain>
        <plasmid evidence="3">Plasmid pSCATT</plasmid>
    </source>
</reference>
<dbReference type="PATRIC" id="fig|1003195.29.peg.7075"/>
<name>G8XFC7_STREN</name>
<evidence type="ECO:0000256" key="1">
    <source>
        <dbReference type="SAM" id="MobiDB-lite"/>
    </source>
</evidence>
<dbReference type="KEGG" id="scy:SCATT_p12760"/>
<organism evidence="2 3">
    <name type="scientific">Streptantibioticus cattleyicolor (strain ATCC 35852 / DSM 46488 / JCM 4925 / NBRC 14057 / NRRL 8057)</name>
    <name type="common">Streptomyces cattleya</name>
    <dbReference type="NCBI Taxonomy" id="1003195"/>
    <lineage>
        <taxon>Bacteria</taxon>
        <taxon>Bacillati</taxon>
        <taxon>Actinomycetota</taxon>
        <taxon>Actinomycetes</taxon>
        <taxon>Kitasatosporales</taxon>
        <taxon>Streptomycetaceae</taxon>
        <taxon>Streptantibioticus</taxon>
    </lineage>
</organism>
<keyword evidence="3" id="KW-1185">Reference proteome</keyword>
<accession>G8XFC7</accession>
<feature type="compositionally biased region" description="Basic residues" evidence="1">
    <location>
        <begin position="35"/>
        <end position="44"/>
    </location>
</feature>
<sequence>MERGNRAVPALVDQERPVPLMTSTSKPALTAERARHVHRRRVGPRRPGGVYTSGTDGETYVVLAVHYGADARAALGHPMGWAVTVRTADGRERTHCTPWDPRRDRVRGDLCPRCLGPLRRHPPGGPCPARV</sequence>
<feature type="region of interest" description="Disordered" evidence="1">
    <location>
        <begin position="30"/>
        <end position="55"/>
    </location>
</feature>
<keyword evidence="2" id="KW-0614">Plasmid</keyword>
<evidence type="ECO:0000313" key="2">
    <source>
        <dbReference type="EMBL" id="AEW99469.1"/>
    </source>
</evidence>
<protein>
    <submittedName>
        <fullName evidence="2">Uncharacterized protein</fullName>
    </submittedName>
</protein>
<dbReference type="EMBL" id="CP003229">
    <property type="protein sequence ID" value="AEW99469.1"/>
    <property type="molecule type" value="Genomic_DNA"/>
</dbReference>
<gene>
    <name evidence="2" type="ordered locus">SCATT_p12760</name>
</gene>
<dbReference type="HOGENOM" id="CLU_1926340_0_0_11"/>
<geneLocation type="plasmid" evidence="2 3">
    <name>pSCATT</name>
</geneLocation>
<dbReference type="Proteomes" id="UP000007842">
    <property type="component" value="Plasmid pSCATT"/>
</dbReference>
<dbReference type="AlphaFoldDB" id="G8XFC7"/>